<name>W7DLC3_9LIST</name>
<evidence type="ECO:0000313" key="6">
    <source>
        <dbReference type="Proteomes" id="UP000019241"/>
    </source>
</evidence>
<evidence type="ECO:0000259" key="4">
    <source>
        <dbReference type="PROSITE" id="PS50995"/>
    </source>
</evidence>
<organism evidence="5 6">
    <name type="scientific">Listeria fleischmannii FSL S10-1203</name>
    <dbReference type="NCBI Taxonomy" id="1265822"/>
    <lineage>
        <taxon>Bacteria</taxon>
        <taxon>Bacillati</taxon>
        <taxon>Bacillota</taxon>
        <taxon>Bacilli</taxon>
        <taxon>Bacillales</taxon>
        <taxon>Listeriaceae</taxon>
        <taxon>Listeria</taxon>
    </lineage>
</organism>
<reference evidence="5 6" key="1">
    <citation type="submission" date="2012-12" db="EMBL/GenBank/DDBJ databases">
        <title>Novel taxa of Listeriaceae from agricultural environments in the United States.</title>
        <authorList>
            <person name="den Bakker H.C."/>
            <person name="Allred A."/>
            <person name="Warchocki S."/>
            <person name="Wright E.M."/>
            <person name="Burrell A."/>
            <person name="Nightingale K.K."/>
            <person name="Kephart D."/>
            <person name="Wiedmann M."/>
        </authorList>
    </citation>
    <scope>NUCLEOTIDE SEQUENCE [LARGE SCALE GENOMIC DNA]</scope>
    <source>
        <strain evidence="5 6">FSL S10-1203</strain>
    </source>
</reference>
<accession>W7DLC3</accession>
<feature type="domain" description="HTH marR-type" evidence="4">
    <location>
        <begin position="1"/>
        <end position="137"/>
    </location>
</feature>
<evidence type="ECO:0000256" key="2">
    <source>
        <dbReference type="ARBA" id="ARBA00023125"/>
    </source>
</evidence>
<sequence>MRQKYDDLTFTTTVTAKNMHLYLTRQLSDFNITPEQWSVLNVIQQKQPLTQKELAQLVLKDTPTVNRIIDVLVRKELVSNETDPLDRRKTFINLTSKGEEETTQLRTVVEETCSTLFSHIQPSDLQIWQQIMKQINKNIL</sequence>
<dbReference type="InterPro" id="IPR036390">
    <property type="entry name" value="WH_DNA-bd_sf"/>
</dbReference>
<dbReference type="PANTHER" id="PTHR33164">
    <property type="entry name" value="TRANSCRIPTIONAL REGULATOR, MARR FAMILY"/>
    <property type="match status" value="1"/>
</dbReference>
<comment type="caution">
    <text evidence="5">The sequence shown here is derived from an EMBL/GenBank/DDBJ whole genome shotgun (WGS) entry which is preliminary data.</text>
</comment>
<dbReference type="SUPFAM" id="SSF46785">
    <property type="entry name" value="Winged helix' DNA-binding domain"/>
    <property type="match status" value="1"/>
</dbReference>
<dbReference type="PRINTS" id="PR00598">
    <property type="entry name" value="HTHMARR"/>
</dbReference>
<keyword evidence="3" id="KW-0804">Transcription</keyword>
<dbReference type="GO" id="GO:0003677">
    <property type="term" value="F:DNA binding"/>
    <property type="evidence" value="ECO:0007669"/>
    <property type="project" value="UniProtKB-KW"/>
</dbReference>
<dbReference type="EMBL" id="AODM01000044">
    <property type="protein sequence ID" value="EUJ52484.1"/>
    <property type="molecule type" value="Genomic_DNA"/>
</dbReference>
<dbReference type="PANTHER" id="PTHR33164:SF94">
    <property type="entry name" value="TRANSCRIPTIONAL REGULATORY PROTEIN-RELATED"/>
    <property type="match status" value="1"/>
</dbReference>
<evidence type="ECO:0000256" key="3">
    <source>
        <dbReference type="ARBA" id="ARBA00023163"/>
    </source>
</evidence>
<dbReference type="PROSITE" id="PS50995">
    <property type="entry name" value="HTH_MARR_2"/>
    <property type="match status" value="1"/>
</dbReference>
<dbReference type="Proteomes" id="UP000019241">
    <property type="component" value="Unassembled WGS sequence"/>
</dbReference>
<protein>
    <submittedName>
        <fullName evidence="5">MarR family transcriptional regulator</fullName>
    </submittedName>
</protein>
<dbReference type="PATRIC" id="fig|1265822.4.peg.2807"/>
<dbReference type="Gene3D" id="1.10.10.10">
    <property type="entry name" value="Winged helix-like DNA-binding domain superfamily/Winged helix DNA-binding domain"/>
    <property type="match status" value="1"/>
</dbReference>
<evidence type="ECO:0000256" key="1">
    <source>
        <dbReference type="ARBA" id="ARBA00023015"/>
    </source>
</evidence>
<proteinExistence type="predicted"/>
<dbReference type="InterPro" id="IPR000835">
    <property type="entry name" value="HTH_MarR-typ"/>
</dbReference>
<keyword evidence="1" id="KW-0805">Transcription regulation</keyword>
<keyword evidence="2" id="KW-0238">DNA-binding</keyword>
<dbReference type="RefSeq" id="WP_036064038.1">
    <property type="nucleotide sequence ID" value="NZ_AODM01000044.1"/>
</dbReference>
<dbReference type="SMART" id="SM00347">
    <property type="entry name" value="HTH_MARR"/>
    <property type="match status" value="1"/>
</dbReference>
<dbReference type="InterPro" id="IPR036388">
    <property type="entry name" value="WH-like_DNA-bd_sf"/>
</dbReference>
<gene>
    <name evidence="5" type="ORF">MCOL2_13779</name>
</gene>
<dbReference type="InterPro" id="IPR039422">
    <property type="entry name" value="MarR/SlyA-like"/>
</dbReference>
<dbReference type="GO" id="GO:0006950">
    <property type="term" value="P:response to stress"/>
    <property type="evidence" value="ECO:0007669"/>
    <property type="project" value="TreeGrafter"/>
</dbReference>
<dbReference type="InterPro" id="IPR023187">
    <property type="entry name" value="Tscrpt_reg_MarR-type_CS"/>
</dbReference>
<evidence type="ECO:0000313" key="5">
    <source>
        <dbReference type="EMBL" id="EUJ52484.1"/>
    </source>
</evidence>
<dbReference type="GO" id="GO:0003700">
    <property type="term" value="F:DNA-binding transcription factor activity"/>
    <property type="evidence" value="ECO:0007669"/>
    <property type="project" value="InterPro"/>
</dbReference>
<dbReference type="AlphaFoldDB" id="W7DLC3"/>
<dbReference type="PROSITE" id="PS01117">
    <property type="entry name" value="HTH_MARR_1"/>
    <property type="match status" value="1"/>
</dbReference>
<dbReference type="Pfam" id="PF12802">
    <property type="entry name" value="MarR_2"/>
    <property type="match status" value="1"/>
</dbReference>